<organism evidence="1">
    <name type="scientific">Xenorhabdus bovienii str. feltiae Moldova</name>
    <dbReference type="NCBI Taxonomy" id="1398200"/>
    <lineage>
        <taxon>Bacteria</taxon>
        <taxon>Pseudomonadati</taxon>
        <taxon>Pseudomonadota</taxon>
        <taxon>Gammaproteobacteria</taxon>
        <taxon>Enterobacterales</taxon>
        <taxon>Morganellaceae</taxon>
        <taxon>Xenorhabdus</taxon>
    </lineage>
</organism>
<comment type="caution">
    <text evidence="1">The sequence shown here is derived from an EMBL/GenBank/DDBJ whole genome shotgun (WGS) entry which is preliminary data.</text>
</comment>
<sequence length="277" mass="30926">MIPGNSTEKLLVDIANDNSLSKENKKIVINEAAYPNQDVNYAAGKPCAVCPPPQARPEFVENLIRSLDKRFTVTIYAAHPGTPLNKDDGTPHVEKGERVTSAAGHVWYEISDGHVSDSYGFAPIKSGAVGPGAITKHDTVHYENPRYSRTIEITEEHYNKLKNYGELGIKRNNPDFNLYYIGTSNSCIDFTWKALRSAGLKSKINNNDSLYTRDLKKSGNFDGSVKVDNNIFDIQSISAPFPNSELNREYYNEIPKKTLMQELFTKSDNKDSDTEIA</sequence>
<evidence type="ECO:0000313" key="1">
    <source>
        <dbReference type="EMBL" id="CDH03753.1"/>
    </source>
</evidence>
<dbReference type="RefSeq" id="WP_051862927.1">
    <property type="nucleotide sequence ID" value="NZ_CAWLWD010000075.1"/>
</dbReference>
<gene>
    <name evidence="1" type="ORF">XBFM1_840002</name>
</gene>
<accession>A0A077NZ22</accession>
<dbReference type="EMBL" id="CBSV010000259">
    <property type="protein sequence ID" value="CDH03753.1"/>
    <property type="molecule type" value="Genomic_DNA"/>
</dbReference>
<dbReference type="Proteomes" id="UP000028487">
    <property type="component" value="Unassembled WGS sequence"/>
</dbReference>
<protein>
    <submittedName>
        <fullName evidence="1">Uncharacterized protein</fullName>
    </submittedName>
</protein>
<dbReference type="HOGENOM" id="CLU_993772_0_0_6"/>
<reference evidence="1" key="1">
    <citation type="submission" date="2013-07" db="EMBL/GenBank/DDBJ databases">
        <title>Sub-species coevolution in mutualistic symbiosis.</title>
        <authorList>
            <person name="Murfin K."/>
            <person name="Klassen J."/>
            <person name="Lee M."/>
            <person name="Forst S."/>
            <person name="Stock P."/>
            <person name="Goodrich-Blair H."/>
        </authorList>
    </citation>
    <scope>NUCLEOTIDE SEQUENCE [LARGE SCALE GENOMIC DNA]</scope>
    <source>
        <strain evidence="1">Feltiae Moldova</strain>
    </source>
</reference>
<proteinExistence type="predicted"/>
<dbReference type="AlphaFoldDB" id="A0A077NZ22"/>
<name>A0A077NZ22_XENBV</name>